<accession>A0A2T6ZCI6</accession>
<dbReference type="Proteomes" id="UP000244722">
    <property type="component" value="Unassembled WGS sequence"/>
</dbReference>
<sequence>VHLREHWFHLTQETGSGVIVGNLTVLFRRSGVGSAVIPIRIPCCQVRRRVYTRSDCLLGELAGWN</sequence>
<comment type="caution">
    <text evidence="1">The sequence shown here is derived from an EMBL/GenBank/DDBJ whole genome shotgun (WGS) entry which is preliminary data.</text>
</comment>
<feature type="non-terminal residue" evidence="1">
    <location>
        <position position="1"/>
    </location>
</feature>
<evidence type="ECO:0000313" key="2">
    <source>
        <dbReference type="Proteomes" id="UP000244722"/>
    </source>
</evidence>
<keyword evidence="2" id="KW-1185">Reference proteome</keyword>
<evidence type="ECO:0000313" key="1">
    <source>
        <dbReference type="EMBL" id="PUU73193.1"/>
    </source>
</evidence>
<reference evidence="1 2" key="1">
    <citation type="submission" date="2017-04" db="EMBL/GenBank/DDBJ databases">
        <title>Draft genome sequence of Tuber borchii Vittad., a whitish edible truffle.</title>
        <authorList>
            <consortium name="DOE Joint Genome Institute"/>
            <person name="Murat C."/>
            <person name="Kuo A."/>
            <person name="Barry K.W."/>
            <person name="Clum A."/>
            <person name="Dockter R.B."/>
            <person name="Fauchery L."/>
            <person name="Iotti M."/>
            <person name="Kohler A."/>
            <person name="Labutti K."/>
            <person name="Lindquist E.A."/>
            <person name="Lipzen A."/>
            <person name="Ohm R.A."/>
            <person name="Wang M."/>
            <person name="Grigoriev I.V."/>
            <person name="Zambonelli A."/>
            <person name="Martin F.M."/>
        </authorList>
    </citation>
    <scope>NUCLEOTIDE SEQUENCE [LARGE SCALE GENOMIC DNA]</scope>
    <source>
        <strain evidence="1 2">Tbo3840</strain>
    </source>
</reference>
<dbReference type="EMBL" id="NESQ01000403">
    <property type="protein sequence ID" value="PUU73193.1"/>
    <property type="molecule type" value="Genomic_DNA"/>
</dbReference>
<dbReference type="AlphaFoldDB" id="A0A2T6ZCI6"/>
<name>A0A2T6ZCI6_TUBBO</name>
<gene>
    <name evidence="1" type="ORF">B9Z19DRAFT_1005611</name>
</gene>
<protein>
    <submittedName>
        <fullName evidence="1">Uncharacterized protein</fullName>
    </submittedName>
</protein>
<organism evidence="1 2">
    <name type="scientific">Tuber borchii</name>
    <name type="common">White truffle</name>
    <dbReference type="NCBI Taxonomy" id="42251"/>
    <lineage>
        <taxon>Eukaryota</taxon>
        <taxon>Fungi</taxon>
        <taxon>Dikarya</taxon>
        <taxon>Ascomycota</taxon>
        <taxon>Pezizomycotina</taxon>
        <taxon>Pezizomycetes</taxon>
        <taxon>Pezizales</taxon>
        <taxon>Tuberaceae</taxon>
        <taxon>Tuber</taxon>
    </lineage>
</organism>
<proteinExistence type="predicted"/>